<keyword evidence="6" id="KW-0503">Monooxygenase</keyword>
<protein>
    <submittedName>
        <fullName evidence="7">Cytochrome P450</fullName>
    </submittedName>
</protein>
<dbReference type="InterPro" id="IPR001128">
    <property type="entry name" value="Cyt_P450"/>
</dbReference>
<dbReference type="GO" id="GO:0005506">
    <property type="term" value="F:iron ion binding"/>
    <property type="evidence" value="ECO:0007669"/>
    <property type="project" value="InterPro"/>
</dbReference>
<dbReference type="Pfam" id="PF00067">
    <property type="entry name" value="p450"/>
    <property type="match status" value="1"/>
</dbReference>
<evidence type="ECO:0000256" key="6">
    <source>
        <dbReference type="RuleBase" id="RU000461"/>
    </source>
</evidence>
<dbReference type="PROSITE" id="PS00086">
    <property type="entry name" value="CYTOCHROME_P450"/>
    <property type="match status" value="1"/>
</dbReference>
<dbReference type="Proteomes" id="UP000070501">
    <property type="component" value="Unassembled WGS sequence"/>
</dbReference>
<dbReference type="OrthoDB" id="1470350at2759"/>
<keyword evidence="5 6" id="KW-0349">Heme</keyword>
<evidence type="ECO:0000256" key="1">
    <source>
        <dbReference type="ARBA" id="ARBA00010617"/>
    </source>
</evidence>
<dbReference type="InterPro" id="IPR036396">
    <property type="entry name" value="Cyt_P450_sf"/>
</dbReference>
<dbReference type="STRING" id="196109.A0A136IYM0"/>
<dbReference type="GO" id="GO:0016705">
    <property type="term" value="F:oxidoreductase activity, acting on paired donors, with incorporation or reduction of molecular oxygen"/>
    <property type="evidence" value="ECO:0007669"/>
    <property type="project" value="InterPro"/>
</dbReference>
<evidence type="ECO:0000313" key="8">
    <source>
        <dbReference type="Proteomes" id="UP000070501"/>
    </source>
</evidence>
<dbReference type="InParanoid" id="A0A136IYM0"/>
<dbReference type="GO" id="GO:0004497">
    <property type="term" value="F:monooxygenase activity"/>
    <property type="evidence" value="ECO:0007669"/>
    <property type="project" value="UniProtKB-KW"/>
</dbReference>
<dbReference type="EMBL" id="KQ964254">
    <property type="protein sequence ID" value="KXJ89856.1"/>
    <property type="molecule type" value="Genomic_DNA"/>
</dbReference>
<keyword evidence="4 5" id="KW-0408">Iron</keyword>
<accession>A0A136IYM0</accession>
<dbReference type="InterPro" id="IPR002401">
    <property type="entry name" value="Cyt_P450_E_grp-I"/>
</dbReference>
<dbReference type="PRINTS" id="PR00385">
    <property type="entry name" value="P450"/>
</dbReference>
<dbReference type="AlphaFoldDB" id="A0A136IYM0"/>
<sequence>MGAPSGEKSKSHCSLFLLHITNHGTRRKPQDTLPLVGNGIVFLQARHKLFNWFSRCEQHFGLETFEISVPTLPPGIVINDPANLDYVFKNEAIFRKGDLFRRISWDLFGSGIINVDGDLWKAQRKAGLHFLSADNLKVLNNVALPRYLGDAIRKLELDAAESSDGEVWKGGKVVNLQEVFHEITSQIMGKMAYDMEMHSGDEFTAAFEHASGFTQERFQNPLWFVTEALTGTKFRQSLRSIQSVGQGIVEHALRKRHQQGIVNDKPQNAISGSLIYSLLDTLGEDKKLVADAALNYLSAGRDTVAQALTWTIYLLMKHDTATAQILEEVRQVRASVATDNIRPPAELFTPTSLPYTMAVFYEGLRLYPPIPFELKQSVREATLPDGTFLPSGTIVFWSPWAMNRSQAIWGPDVDSFRPERWLVQDEGSDDDTAAAPAATNAAPTRRRRLTLKTRPAAEFPVFNGGQRLCLGKKMAELMAAQIIPSLMEKFDFAPAFELTKERISGSSLTLPMEGGLPCYVRLKG</sequence>
<dbReference type="SUPFAM" id="SSF48264">
    <property type="entry name" value="Cytochrome P450"/>
    <property type="match status" value="1"/>
</dbReference>
<evidence type="ECO:0000256" key="3">
    <source>
        <dbReference type="ARBA" id="ARBA00023002"/>
    </source>
</evidence>
<evidence type="ECO:0000256" key="4">
    <source>
        <dbReference type="ARBA" id="ARBA00023004"/>
    </source>
</evidence>
<keyword evidence="2 5" id="KW-0479">Metal-binding</keyword>
<comment type="cofactor">
    <cofactor evidence="5">
        <name>heme</name>
        <dbReference type="ChEBI" id="CHEBI:30413"/>
    </cofactor>
</comment>
<dbReference type="PRINTS" id="PR00463">
    <property type="entry name" value="EP450I"/>
</dbReference>
<gene>
    <name evidence="7" type="ORF">Micbo1qcDRAFT_149688</name>
</gene>
<dbReference type="PANTHER" id="PTHR24296">
    <property type="entry name" value="CYTOCHROME P450"/>
    <property type="match status" value="1"/>
</dbReference>
<proteinExistence type="inferred from homology"/>
<feature type="binding site" description="axial binding residue" evidence="5">
    <location>
        <position position="469"/>
    </location>
    <ligand>
        <name>heme</name>
        <dbReference type="ChEBI" id="CHEBI:30413"/>
    </ligand>
    <ligandPart>
        <name>Fe</name>
        <dbReference type="ChEBI" id="CHEBI:18248"/>
    </ligandPart>
</feature>
<evidence type="ECO:0000256" key="5">
    <source>
        <dbReference type="PIRSR" id="PIRSR602401-1"/>
    </source>
</evidence>
<comment type="similarity">
    <text evidence="1 6">Belongs to the cytochrome P450 family.</text>
</comment>
<evidence type="ECO:0000313" key="7">
    <source>
        <dbReference type="EMBL" id="KXJ89856.1"/>
    </source>
</evidence>
<keyword evidence="8" id="KW-1185">Reference proteome</keyword>
<dbReference type="GO" id="GO:0006629">
    <property type="term" value="P:lipid metabolic process"/>
    <property type="evidence" value="ECO:0007669"/>
    <property type="project" value="UniProtKB-ARBA"/>
</dbReference>
<organism evidence="7 8">
    <name type="scientific">Microdochium bolleyi</name>
    <dbReference type="NCBI Taxonomy" id="196109"/>
    <lineage>
        <taxon>Eukaryota</taxon>
        <taxon>Fungi</taxon>
        <taxon>Dikarya</taxon>
        <taxon>Ascomycota</taxon>
        <taxon>Pezizomycotina</taxon>
        <taxon>Sordariomycetes</taxon>
        <taxon>Xylariomycetidae</taxon>
        <taxon>Xylariales</taxon>
        <taxon>Microdochiaceae</taxon>
        <taxon>Microdochium</taxon>
    </lineage>
</organism>
<reference evidence="8" key="1">
    <citation type="submission" date="2016-02" db="EMBL/GenBank/DDBJ databases">
        <title>Draft genome sequence of Microdochium bolleyi, a fungal endophyte of beachgrass.</title>
        <authorList>
            <consortium name="DOE Joint Genome Institute"/>
            <person name="David A.S."/>
            <person name="May G."/>
            <person name="Haridas S."/>
            <person name="Lim J."/>
            <person name="Wang M."/>
            <person name="Labutti K."/>
            <person name="Lipzen A."/>
            <person name="Barry K."/>
            <person name="Grigoriev I.V."/>
        </authorList>
    </citation>
    <scope>NUCLEOTIDE SEQUENCE [LARGE SCALE GENOMIC DNA]</scope>
    <source>
        <strain evidence="8">J235TASD1</strain>
    </source>
</reference>
<name>A0A136IYM0_9PEZI</name>
<evidence type="ECO:0000256" key="2">
    <source>
        <dbReference type="ARBA" id="ARBA00022723"/>
    </source>
</evidence>
<keyword evidence="3 6" id="KW-0560">Oxidoreductase</keyword>
<dbReference type="GO" id="GO:0020037">
    <property type="term" value="F:heme binding"/>
    <property type="evidence" value="ECO:0007669"/>
    <property type="project" value="InterPro"/>
</dbReference>
<dbReference type="InterPro" id="IPR017972">
    <property type="entry name" value="Cyt_P450_CS"/>
</dbReference>
<dbReference type="Gene3D" id="1.10.630.10">
    <property type="entry name" value="Cytochrome P450"/>
    <property type="match status" value="1"/>
</dbReference>